<organism evidence="1 2">
    <name type="scientific">Psychroflexus salis</name>
    <dbReference type="NCBI Taxonomy" id="1526574"/>
    <lineage>
        <taxon>Bacteria</taxon>
        <taxon>Pseudomonadati</taxon>
        <taxon>Bacteroidota</taxon>
        <taxon>Flavobacteriia</taxon>
        <taxon>Flavobacteriales</taxon>
        <taxon>Flavobacteriaceae</taxon>
        <taxon>Psychroflexus</taxon>
    </lineage>
</organism>
<name>A0A916ZN84_9FLAO</name>
<evidence type="ECO:0000313" key="2">
    <source>
        <dbReference type="Proteomes" id="UP000599688"/>
    </source>
</evidence>
<evidence type="ECO:0000313" key="1">
    <source>
        <dbReference type="EMBL" id="GGE03979.1"/>
    </source>
</evidence>
<accession>A0A916ZN84</accession>
<sequence length="59" mass="6985">MSKNETQKHHKINLMKALKDVVVCFLVNSIKIYKKENYETKNIFGNCPSDNFHEQLCRN</sequence>
<protein>
    <submittedName>
        <fullName evidence="1">Uncharacterized protein</fullName>
    </submittedName>
</protein>
<gene>
    <name evidence="1" type="ORF">GCM10010831_01930</name>
</gene>
<dbReference type="EMBL" id="BMGL01000001">
    <property type="protein sequence ID" value="GGE03979.1"/>
    <property type="molecule type" value="Genomic_DNA"/>
</dbReference>
<comment type="caution">
    <text evidence="1">The sequence shown here is derived from an EMBL/GenBank/DDBJ whole genome shotgun (WGS) entry which is preliminary data.</text>
</comment>
<proteinExistence type="predicted"/>
<keyword evidence="2" id="KW-1185">Reference proteome</keyword>
<reference evidence="1 2" key="1">
    <citation type="journal article" date="2014" name="Int. J. Syst. Evol. Microbiol.">
        <title>Complete genome sequence of Corynebacterium casei LMG S-19264T (=DSM 44701T), isolated from a smear-ripened cheese.</title>
        <authorList>
            <consortium name="US DOE Joint Genome Institute (JGI-PGF)"/>
            <person name="Walter F."/>
            <person name="Albersmeier A."/>
            <person name="Kalinowski J."/>
            <person name="Ruckert C."/>
        </authorList>
    </citation>
    <scope>NUCLEOTIDE SEQUENCE [LARGE SCALE GENOMIC DNA]</scope>
    <source>
        <strain evidence="1 2">CGMCC 1.12925</strain>
    </source>
</reference>
<dbReference type="AlphaFoldDB" id="A0A916ZN84"/>
<dbReference type="Proteomes" id="UP000599688">
    <property type="component" value="Unassembled WGS sequence"/>
</dbReference>